<accession>A0A1R4EI66</accession>
<keyword evidence="2" id="KW-1185">Reference proteome</keyword>
<sequence>MIKTKNDQNSVNDYVVVDYYRVNYDLLFKFSNLIKCQKKIISFFCEAFGL</sequence>
<dbReference type="AlphaFoldDB" id="A0A1R4EI66"/>
<reference evidence="2" key="1">
    <citation type="submission" date="2017-02" db="EMBL/GenBank/DDBJ databases">
        <authorList>
            <person name="Mornico D."/>
        </authorList>
    </citation>
    <scope>NUCLEOTIDE SEQUENCE [LARGE SCALE GENOMIC DNA]</scope>
</reference>
<name>A0A1R4EI66_9GAMM</name>
<protein>
    <submittedName>
        <fullName evidence="1">Uncharacterized protein</fullName>
    </submittedName>
</protein>
<organism evidence="1 2">
    <name type="scientific">Psychrobacter pasteurii</name>
    <dbReference type="NCBI Taxonomy" id="1945520"/>
    <lineage>
        <taxon>Bacteria</taxon>
        <taxon>Pseudomonadati</taxon>
        <taxon>Pseudomonadota</taxon>
        <taxon>Gammaproteobacteria</taxon>
        <taxon>Moraxellales</taxon>
        <taxon>Moraxellaceae</taxon>
        <taxon>Psychrobacter</taxon>
    </lineage>
</organism>
<dbReference type="STRING" id="1945520.A1019T_02211"/>
<evidence type="ECO:0000313" key="2">
    <source>
        <dbReference type="Proteomes" id="UP000188169"/>
    </source>
</evidence>
<proteinExistence type="predicted"/>
<dbReference type="EMBL" id="FUGD01000131">
    <property type="protein sequence ID" value="SJM38221.1"/>
    <property type="molecule type" value="Genomic_DNA"/>
</dbReference>
<evidence type="ECO:0000313" key="1">
    <source>
        <dbReference type="EMBL" id="SJM38221.1"/>
    </source>
</evidence>
<dbReference type="Proteomes" id="UP000188169">
    <property type="component" value="Unassembled WGS sequence"/>
</dbReference>
<gene>
    <name evidence="1" type="ORF">A1019T_02211</name>
</gene>